<protein>
    <recommendedName>
        <fullName evidence="3">PIR Superfamily Protein</fullName>
    </recommendedName>
</protein>
<name>K6V317_PLACD</name>
<dbReference type="Proteomes" id="UP000006319">
    <property type="component" value="Unassembled WGS sequence"/>
</dbReference>
<dbReference type="PhylomeDB" id="K6V317"/>
<dbReference type="AlphaFoldDB" id="K6V317"/>
<dbReference type="KEGG" id="pcy:PCYB_004690"/>
<organism evidence="1 2">
    <name type="scientific">Plasmodium cynomolgi (strain B)</name>
    <dbReference type="NCBI Taxonomy" id="1120755"/>
    <lineage>
        <taxon>Eukaryota</taxon>
        <taxon>Sar</taxon>
        <taxon>Alveolata</taxon>
        <taxon>Apicomplexa</taxon>
        <taxon>Aconoidasida</taxon>
        <taxon>Haemosporida</taxon>
        <taxon>Plasmodiidae</taxon>
        <taxon>Plasmodium</taxon>
        <taxon>Plasmodium (Plasmodium)</taxon>
    </lineage>
</organism>
<gene>
    <name evidence="1" type="ORF">PCYB_004690</name>
</gene>
<dbReference type="OrthoDB" id="389489at2759"/>
<reference evidence="1 2" key="1">
    <citation type="journal article" date="2012" name="Nat. Genet.">
        <title>Plasmodium cynomolgi genome sequences provide insight into Plasmodium vivax and the monkey malaria clade.</title>
        <authorList>
            <person name="Tachibana S."/>
            <person name="Sullivan S.A."/>
            <person name="Kawai S."/>
            <person name="Nakamura S."/>
            <person name="Kim H.R."/>
            <person name="Goto N."/>
            <person name="Arisue N."/>
            <person name="Palacpac N.M.Q."/>
            <person name="Honma H."/>
            <person name="Yagi M."/>
            <person name="Tougan T."/>
            <person name="Katakai Y."/>
            <person name="Kaneko O."/>
            <person name="Mita T."/>
            <person name="Kita K."/>
            <person name="Yasutomi Y."/>
            <person name="Sutton P.L."/>
            <person name="Shakhbatyan R."/>
            <person name="Horii T."/>
            <person name="Yasunaga T."/>
            <person name="Barnwell J.W."/>
            <person name="Escalante A.A."/>
            <person name="Carlton J.M."/>
            <person name="Tanabe K."/>
        </authorList>
    </citation>
    <scope>NUCLEOTIDE SEQUENCE [LARGE SCALE GENOMIC DNA]</scope>
    <source>
        <strain evidence="1 2">B</strain>
    </source>
</reference>
<dbReference type="RefSeq" id="XP_004227938.1">
    <property type="nucleotide sequence ID" value="XM_004227890.1"/>
</dbReference>
<dbReference type="VEuPathDB" id="PlasmoDB:PCYB_004690"/>
<sequence length="197" mass="23349">MDDISCIHDTVEDEYSFYEHIDKYLEYEGSYNPDRNYNIYNEICASIGLNLYINFHCLIEEIIKTTSTLNNTSDMAYINYWINYELYKINANIYPISLHRNMKITDSINDTLRELDGKLACIKREELINMKELFDLYRNCIHIINATTGHVVNEEFLKHEIKQCVDKHQKIEENCPKNMAPFCKALSAFKEKYDKID</sequence>
<dbReference type="EMBL" id="DF157667">
    <property type="protein sequence ID" value="GAB69720.1"/>
    <property type="molecule type" value="Genomic_DNA"/>
</dbReference>
<proteinExistence type="predicted"/>
<accession>K6V317</accession>
<keyword evidence="2" id="KW-1185">Reference proteome</keyword>
<evidence type="ECO:0000313" key="2">
    <source>
        <dbReference type="Proteomes" id="UP000006319"/>
    </source>
</evidence>
<evidence type="ECO:0008006" key="3">
    <source>
        <dbReference type="Google" id="ProtNLM"/>
    </source>
</evidence>
<dbReference type="GeneID" id="14696262"/>
<evidence type="ECO:0000313" key="1">
    <source>
        <dbReference type="EMBL" id="GAB69720.1"/>
    </source>
</evidence>